<name>A0A8G2FCG1_ACIRU</name>
<evidence type="ECO:0000313" key="2">
    <source>
        <dbReference type="EMBL" id="SIQ33598.1"/>
    </source>
</evidence>
<dbReference type="Pfam" id="PF04545">
    <property type="entry name" value="Sigma70_r4"/>
    <property type="match status" value="1"/>
</dbReference>
<feature type="domain" description="RNA polymerase sigma-70 region 4" evidence="1">
    <location>
        <begin position="5"/>
        <end position="40"/>
    </location>
</feature>
<dbReference type="GO" id="GO:0003677">
    <property type="term" value="F:DNA binding"/>
    <property type="evidence" value="ECO:0007669"/>
    <property type="project" value="InterPro"/>
</dbReference>
<sequence length="41" mass="4664">MRKIREILRLRLEHGLAQRAIGQSLGLSQAAISEYLGRARM</sequence>
<dbReference type="InterPro" id="IPR007630">
    <property type="entry name" value="RNA_pol_sigma70_r4"/>
</dbReference>
<evidence type="ECO:0000313" key="3">
    <source>
        <dbReference type="Proteomes" id="UP000186308"/>
    </source>
</evidence>
<dbReference type="Proteomes" id="UP000186308">
    <property type="component" value="Unassembled WGS sequence"/>
</dbReference>
<protein>
    <submittedName>
        <fullName evidence="2">Sigma-70, region 4</fullName>
    </submittedName>
</protein>
<dbReference type="GO" id="GO:0006352">
    <property type="term" value="P:DNA-templated transcription initiation"/>
    <property type="evidence" value="ECO:0007669"/>
    <property type="project" value="InterPro"/>
</dbReference>
<comment type="caution">
    <text evidence="2">The sequence shown here is derived from an EMBL/GenBank/DDBJ whole genome shotgun (WGS) entry which is preliminary data.</text>
</comment>
<dbReference type="InterPro" id="IPR010982">
    <property type="entry name" value="Lambda_DNA-bd_dom_sf"/>
</dbReference>
<dbReference type="SUPFAM" id="SSF47413">
    <property type="entry name" value="lambda repressor-like DNA-binding domains"/>
    <property type="match status" value="1"/>
</dbReference>
<dbReference type="EMBL" id="FTNE01000003">
    <property type="protein sequence ID" value="SIQ33598.1"/>
    <property type="molecule type" value="Genomic_DNA"/>
</dbReference>
<proteinExistence type="predicted"/>
<gene>
    <name evidence="2" type="ORF">SAMN05421828_103229</name>
</gene>
<dbReference type="Gene3D" id="1.10.10.60">
    <property type="entry name" value="Homeodomain-like"/>
    <property type="match status" value="1"/>
</dbReference>
<evidence type="ECO:0000259" key="1">
    <source>
        <dbReference type="Pfam" id="PF04545"/>
    </source>
</evidence>
<dbReference type="AlphaFoldDB" id="A0A8G2FCG1"/>
<dbReference type="GO" id="GO:0003700">
    <property type="term" value="F:DNA-binding transcription factor activity"/>
    <property type="evidence" value="ECO:0007669"/>
    <property type="project" value="InterPro"/>
</dbReference>
<reference evidence="2 3" key="1">
    <citation type="submission" date="2017-01" db="EMBL/GenBank/DDBJ databases">
        <authorList>
            <person name="Varghese N."/>
            <person name="Submissions S."/>
        </authorList>
    </citation>
    <scope>NUCLEOTIDE SEQUENCE [LARGE SCALE GENOMIC DNA]</scope>
    <source>
        <strain evidence="2 3">ATCC 35905</strain>
    </source>
</reference>
<organism evidence="2 3">
    <name type="scientific">Acidiphilium rubrum</name>
    <dbReference type="NCBI Taxonomy" id="526"/>
    <lineage>
        <taxon>Bacteria</taxon>
        <taxon>Pseudomonadati</taxon>
        <taxon>Pseudomonadota</taxon>
        <taxon>Alphaproteobacteria</taxon>
        <taxon>Acetobacterales</taxon>
        <taxon>Acidocellaceae</taxon>
        <taxon>Acidiphilium</taxon>
    </lineage>
</organism>
<accession>A0A8G2FCG1</accession>
<keyword evidence="3" id="KW-1185">Reference proteome</keyword>
<feature type="non-terminal residue" evidence="2">
    <location>
        <position position="41"/>
    </location>
</feature>